<dbReference type="EMBL" id="JACDUH010000003">
    <property type="protein sequence ID" value="MBA2851849.1"/>
    <property type="molecule type" value="Genomic_DNA"/>
</dbReference>
<dbReference type="RefSeq" id="WP_181501668.1">
    <property type="nucleotide sequence ID" value="NZ_JACDUH010000003.1"/>
</dbReference>
<organism evidence="1 2">
    <name type="scientific">Methanococcus maripaludis</name>
    <name type="common">Methanococcus deltae</name>
    <dbReference type="NCBI Taxonomy" id="39152"/>
    <lineage>
        <taxon>Archaea</taxon>
        <taxon>Methanobacteriati</taxon>
        <taxon>Methanobacteriota</taxon>
        <taxon>Methanomada group</taxon>
        <taxon>Methanococci</taxon>
        <taxon>Methanococcales</taxon>
        <taxon>Methanococcaceae</taxon>
        <taxon>Methanococcus</taxon>
    </lineage>
</organism>
<dbReference type="Proteomes" id="UP000564425">
    <property type="component" value="Unassembled WGS sequence"/>
</dbReference>
<gene>
    <name evidence="1" type="ORF">HNP86_002008</name>
</gene>
<accession>A0A7J9NVZ0</accession>
<evidence type="ECO:0000313" key="1">
    <source>
        <dbReference type="EMBL" id="MBA2851849.1"/>
    </source>
</evidence>
<reference evidence="1 2" key="1">
    <citation type="submission" date="2020-07" db="EMBL/GenBank/DDBJ databases">
        <title>Genomic Encyclopedia of Type Strains, Phase IV (KMG-V): Genome sequencing to study the core and pangenomes of soil and plant-associated prokaryotes.</title>
        <authorList>
            <person name="Whitman W."/>
        </authorList>
    </citation>
    <scope>NUCLEOTIDE SEQUENCE [LARGE SCALE GENOMIC DNA]</scope>
    <source>
        <strain evidence="1 2">A1</strain>
    </source>
</reference>
<dbReference type="AlphaFoldDB" id="A0A7J9NVZ0"/>
<proteinExistence type="predicted"/>
<evidence type="ECO:0000313" key="2">
    <source>
        <dbReference type="Proteomes" id="UP000564425"/>
    </source>
</evidence>
<protein>
    <submittedName>
        <fullName evidence="1">Uncharacterized protein</fullName>
    </submittedName>
</protein>
<name>A0A7J9NVZ0_METMI</name>
<sequence length="201" mass="23073">MKSMNFVDIDITVELDISLEEFQLIVDKYHVISSFRGRSDVIMTFRDGIFNFKRKLKLGAKDYISSFTYGKLYGFFEKLAEMKQPINGHIFVGTDLIFVNYIGKVYKPMGSFITPLEIYDYLKCDRVLLLMHDNINSVTLRNALNEDDFKNLSRQTAIARLQANNDLEFLIITPNHLIHSQFTSGGGRQIRVVPLPGTGVY</sequence>
<comment type="caution">
    <text evidence="1">The sequence shown here is derived from an EMBL/GenBank/DDBJ whole genome shotgun (WGS) entry which is preliminary data.</text>
</comment>